<dbReference type="Proteomes" id="UP001637618">
    <property type="component" value="Unassembled WGS sequence"/>
</dbReference>
<comment type="caution">
    <text evidence="1">The sequence shown here is derived from an EMBL/GenBank/DDBJ whole genome shotgun (WGS) entry which is preliminary data.</text>
</comment>
<reference evidence="1" key="1">
    <citation type="submission" date="2022-11" db="EMBL/GenBank/DDBJ databases">
        <title>Draft genome sequences of strains of Pseudomonas imrae sp. nov.</title>
        <authorList>
            <person name="Salva Serra F."/>
            <person name="Nimje P."/>
            <person name="Moore E.R.B."/>
            <person name="Marathe N.P."/>
        </authorList>
    </citation>
    <scope>NUCLEOTIDE SEQUENCE</scope>
    <source>
        <strain evidence="1">15FMM2</strain>
    </source>
</reference>
<keyword evidence="2" id="KW-1185">Reference proteome</keyword>
<keyword evidence="1" id="KW-0378">Hydrolase</keyword>
<gene>
    <name evidence="1" type="ORF">OOJ96_00930</name>
</gene>
<dbReference type="EMBL" id="JAPEQY010000001">
    <property type="protein sequence ID" value="MFO2475971.1"/>
    <property type="molecule type" value="Genomic_DNA"/>
</dbReference>
<protein>
    <submittedName>
        <fullName evidence="1">Metal-dependent hydrolase</fullName>
    </submittedName>
</protein>
<proteinExistence type="predicted"/>
<evidence type="ECO:0000313" key="1">
    <source>
        <dbReference type="EMBL" id="MFO2475971.1"/>
    </source>
</evidence>
<evidence type="ECO:0000313" key="2">
    <source>
        <dbReference type="Proteomes" id="UP001637618"/>
    </source>
</evidence>
<organism evidence="1 2">
    <name type="scientific">Pseudomonas imrae</name>
    <dbReference type="NCBI Taxonomy" id="2992837"/>
    <lineage>
        <taxon>Bacteria</taxon>
        <taxon>Pseudomonadati</taxon>
        <taxon>Pseudomonadota</taxon>
        <taxon>Gammaproteobacteria</taxon>
        <taxon>Pseudomonadales</taxon>
        <taxon>Pseudomonadaceae</taxon>
        <taxon>Pseudomonas</taxon>
    </lineage>
</organism>
<sequence>MRIRRIPFDIRKAMKVGADFDFRWAYDEQTSLVGLGYSFYLEYIEYFCNFVSKHSRGLIADEGLLDLEHTFLVQEMHHAKAHKYLNSFLCPGSIYKDQFHPRVYPYLHEFHVNHYEPILQRVAKGEREGVRDALLKIAVFESKNCISSFIFFEQLFSGKNFARTCSISANLGVLYLLGYHFAEEIEHCDVAIDVYQHIYQEPVWNKDRVRTQVMQVSHSEHEALAAALYCAKRLGVETDARRLTASPFMSYTKSRQIELIDADFDLNSPQILEQRKHYVQQWDEVWEPALRERVLREIESRTSCA</sequence>
<name>A0ACC7P9N1_9PSED</name>
<accession>A0ACC7P9N1</accession>